<reference evidence="12" key="1">
    <citation type="submission" date="2016-10" db="EMBL/GenBank/DDBJ databases">
        <authorList>
            <person name="Varghese N."/>
            <person name="Submissions S."/>
        </authorList>
    </citation>
    <scope>NUCLEOTIDE SEQUENCE [LARGE SCALE GENOMIC DNA]</scope>
    <source>
        <strain evidence="12">DSM 24213</strain>
    </source>
</reference>
<sequence length="540" mass="58804">MKKNRSIRFLLLAALASAFTLVLAFTLLYANHSQRAHMEDYTRKYVEGLQKSYFDALNTMMVTGTIANQPLLRERTMASPAVLDVRVVRSDKLNALYGPGADYQRNRSPEEMQALQGERVERYSMNDSGRVFTLLEPIVAMADYQGVNCLLCHQANEGDILGAIRVDYSLAESDARLNTQLVTSASVQILIFLLAFAGTAVVLGRLVTARLRQLHDRMESIASNSDLTIRLDDSRNDEIGSVARAFNRMVGKINASMHLVVDNAGRVQQAAEQIAHKADTTVREVMAQKDNTDQVASATTEMAASAVEVRENAVNTSRKSLDTTNAASNGEQLARKAVQGIEQLNAEVQEGARRIAELDQRTSAMNEMLTVIATIADQTNLLALNAAIEAARAGEAGRGFSVVADEVRALASRTQDSTEEIRRTIDGLKAEVVDCLGTMQHASSLAGDQVQAILHVENELQTIAGAVREITALNQQMEHASDEQSKVSEAVNGNLAGISQSAEQTSRDAQETAHIAAELLGMAQTLRETINQFKLDKSTD</sequence>
<dbReference type="PROSITE" id="PS50111">
    <property type="entry name" value="CHEMOTAXIS_TRANSDUC_2"/>
    <property type="match status" value="1"/>
</dbReference>
<evidence type="ECO:0000256" key="3">
    <source>
        <dbReference type="ARBA" id="ARBA00022989"/>
    </source>
</evidence>
<dbReference type="GO" id="GO:0007165">
    <property type="term" value="P:signal transduction"/>
    <property type="evidence" value="ECO:0007669"/>
    <property type="project" value="UniProtKB-KW"/>
</dbReference>
<dbReference type="GO" id="GO:0004888">
    <property type="term" value="F:transmembrane signaling receptor activity"/>
    <property type="evidence" value="ECO:0007669"/>
    <property type="project" value="InterPro"/>
</dbReference>
<dbReference type="CDD" id="cd06225">
    <property type="entry name" value="HAMP"/>
    <property type="match status" value="1"/>
</dbReference>
<gene>
    <name evidence="11" type="ORF">SAMN05216217_11020</name>
</gene>
<feature type="domain" description="Methyl-accepting transducer" evidence="9">
    <location>
        <begin position="263"/>
        <end position="499"/>
    </location>
</feature>
<dbReference type="GO" id="GO:0016020">
    <property type="term" value="C:membrane"/>
    <property type="evidence" value="ECO:0007669"/>
    <property type="project" value="UniProtKB-SubCell"/>
</dbReference>
<dbReference type="AlphaFoldDB" id="A0A1I4SGR1"/>
<evidence type="ECO:0000313" key="11">
    <source>
        <dbReference type="EMBL" id="SFM63490.1"/>
    </source>
</evidence>
<dbReference type="PANTHER" id="PTHR32089">
    <property type="entry name" value="METHYL-ACCEPTING CHEMOTAXIS PROTEIN MCPB"/>
    <property type="match status" value="1"/>
</dbReference>
<dbReference type="PRINTS" id="PR00260">
    <property type="entry name" value="CHEMTRNSDUCR"/>
</dbReference>
<evidence type="ECO:0000256" key="7">
    <source>
        <dbReference type="PROSITE-ProRule" id="PRU00284"/>
    </source>
</evidence>
<dbReference type="SMART" id="SM00283">
    <property type="entry name" value="MA"/>
    <property type="match status" value="1"/>
</dbReference>
<comment type="subcellular location">
    <subcellularLocation>
        <location evidence="1">Membrane</location>
        <topology evidence="1">Multi-pass membrane protein</topology>
    </subcellularLocation>
</comment>
<dbReference type="InterPro" id="IPR004090">
    <property type="entry name" value="Chemotax_Me-accpt_rcpt"/>
</dbReference>
<keyword evidence="4 8" id="KW-0472">Membrane</keyword>
<dbReference type="Pfam" id="PF00015">
    <property type="entry name" value="MCPsignal"/>
    <property type="match status" value="1"/>
</dbReference>
<dbReference type="PROSITE" id="PS50885">
    <property type="entry name" value="HAMP"/>
    <property type="match status" value="1"/>
</dbReference>
<keyword evidence="2 8" id="KW-0812">Transmembrane</keyword>
<dbReference type="Proteomes" id="UP000243629">
    <property type="component" value="Unassembled WGS sequence"/>
</dbReference>
<dbReference type="InterPro" id="IPR003660">
    <property type="entry name" value="HAMP_dom"/>
</dbReference>
<name>A0A1I4SGR1_9GAMM</name>
<dbReference type="Pfam" id="PF00672">
    <property type="entry name" value="HAMP"/>
    <property type="match status" value="1"/>
</dbReference>
<dbReference type="EMBL" id="FOUI01000010">
    <property type="protein sequence ID" value="SFM63490.1"/>
    <property type="molecule type" value="Genomic_DNA"/>
</dbReference>
<keyword evidence="12" id="KW-1185">Reference proteome</keyword>
<feature type="transmembrane region" description="Helical" evidence="8">
    <location>
        <begin position="189"/>
        <end position="208"/>
    </location>
</feature>
<dbReference type="Gene3D" id="3.30.450.290">
    <property type="match status" value="1"/>
</dbReference>
<dbReference type="STRING" id="1720063.SAMN05216217_11020"/>
<comment type="similarity">
    <text evidence="6">Belongs to the methyl-accepting chemotaxis (MCP) protein family.</text>
</comment>
<evidence type="ECO:0000259" key="10">
    <source>
        <dbReference type="PROSITE" id="PS50885"/>
    </source>
</evidence>
<dbReference type="PANTHER" id="PTHR32089:SF119">
    <property type="entry name" value="METHYL-ACCEPTING CHEMOTAXIS PROTEIN CTPL"/>
    <property type="match status" value="1"/>
</dbReference>
<dbReference type="InterPro" id="IPR004089">
    <property type="entry name" value="MCPsignal_dom"/>
</dbReference>
<dbReference type="RefSeq" id="WP_093476317.1">
    <property type="nucleotide sequence ID" value="NZ_FOUI01000010.1"/>
</dbReference>
<evidence type="ECO:0000256" key="5">
    <source>
        <dbReference type="ARBA" id="ARBA00023224"/>
    </source>
</evidence>
<proteinExistence type="inferred from homology"/>
<feature type="domain" description="HAMP" evidence="10">
    <location>
        <begin position="205"/>
        <end position="258"/>
    </location>
</feature>
<dbReference type="SUPFAM" id="SSF58104">
    <property type="entry name" value="Methyl-accepting chemotaxis protein (MCP) signaling domain"/>
    <property type="match status" value="1"/>
</dbReference>
<dbReference type="SMART" id="SM00304">
    <property type="entry name" value="HAMP"/>
    <property type="match status" value="2"/>
</dbReference>
<dbReference type="OrthoDB" id="2489132at2"/>
<evidence type="ECO:0000313" key="12">
    <source>
        <dbReference type="Proteomes" id="UP000243629"/>
    </source>
</evidence>
<accession>A0A1I4SGR1</accession>
<evidence type="ECO:0000256" key="4">
    <source>
        <dbReference type="ARBA" id="ARBA00023136"/>
    </source>
</evidence>
<organism evidence="11 12">
    <name type="scientific">Halopseudomonas yangmingensis</name>
    <dbReference type="NCBI Taxonomy" id="1720063"/>
    <lineage>
        <taxon>Bacteria</taxon>
        <taxon>Pseudomonadati</taxon>
        <taxon>Pseudomonadota</taxon>
        <taxon>Gammaproteobacteria</taxon>
        <taxon>Pseudomonadales</taxon>
        <taxon>Pseudomonadaceae</taxon>
        <taxon>Halopseudomonas</taxon>
    </lineage>
</organism>
<evidence type="ECO:0000259" key="9">
    <source>
        <dbReference type="PROSITE" id="PS50111"/>
    </source>
</evidence>
<evidence type="ECO:0000256" key="6">
    <source>
        <dbReference type="ARBA" id="ARBA00029447"/>
    </source>
</evidence>
<dbReference type="Gene3D" id="1.10.287.950">
    <property type="entry name" value="Methyl-accepting chemotaxis protein"/>
    <property type="match status" value="1"/>
</dbReference>
<keyword evidence="5 7" id="KW-0807">Transducer</keyword>
<evidence type="ECO:0000256" key="1">
    <source>
        <dbReference type="ARBA" id="ARBA00004141"/>
    </source>
</evidence>
<keyword evidence="3 8" id="KW-1133">Transmembrane helix</keyword>
<evidence type="ECO:0000256" key="2">
    <source>
        <dbReference type="ARBA" id="ARBA00022692"/>
    </source>
</evidence>
<evidence type="ECO:0000256" key="8">
    <source>
        <dbReference type="SAM" id="Phobius"/>
    </source>
</evidence>
<dbReference type="FunFam" id="1.10.287.950:FF:000001">
    <property type="entry name" value="Methyl-accepting chemotaxis sensory transducer"/>
    <property type="match status" value="1"/>
</dbReference>
<protein>
    <submittedName>
        <fullName evidence="11">Methyl-accepting chemotaxis protein</fullName>
    </submittedName>
</protein>
<dbReference type="GO" id="GO:0006935">
    <property type="term" value="P:chemotaxis"/>
    <property type="evidence" value="ECO:0007669"/>
    <property type="project" value="InterPro"/>
</dbReference>